<keyword evidence="3" id="KW-1185">Reference proteome</keyword>
<feature type="compositionally biased region" description="Polar residues" evidence="1">
    <location>
        <begin position="244"/>
        <end position="254"/>
    </location>
</feature>
<accession>A0A9W6XC61</accession>
<dbReference type="OrthoDB" id="122709at2759"/>
<feature type="compositionally biased region" description="Basic residues" evidence="1">
    <location>
        <begin position="307"/>
        <end position="321"/>
    </location>
</feature>
<gene>
    <name evidence="2" type="ORF">Plil01_001515600</name>
</gene>
<reference evidence="2" key="1">
    <citation type="submission" date="2023-04" db="EMBL/GenBank/DDBJ databases">
        <title>Phytophthora lilii NBRC 32176.</title>
        <authorList>
            <person name="Ichikawa N."/>
            <person name="Sato H."/>
            <person name="Tonouchi N."/>
        </authorList>
    </citation>
    <scope>NUCLEOTIDE SEQUENCE</scope>
    <source>
        <strain evidence="2">NBRC 32176</strain>
    </source>
</reference>
<comment type="caution">
    <text evidence="2">The sequence shown here is derived from an EMBL/GenBank/DDBJ whole genome shotgun (WGS) entry which is preliminary data.</text>
</comment>
<name>A0A9W6XC61_9STRA</name>
<feature type="compositionally biased region" description="Low complexity" evidence="1">
    <location>
        <begin position="115"/>
        <end position="150"/>
    </location>
</feature>
<dbReference type="AlphaFoldDB" id="A0A9W6XC61"/>
<feature type="compositionally biased region" description="Low complexity" evidence="1">
    <location>
        <begin position="334"/>
        <end position="349"/>
    </location>
</feature>
<feature type="compositionally biased region" description="Basic and acidic residues" evidence="1">
    <location>
        <begin position="55"/>
        <end position="75"/>
    </location>
</feature>
<sequence>MLIADSLARVAFAEGDTLGETSSAACASESRKTSPGTSATEVRMDRASCKNTPKPAERKRSREECALDRELESSSRRPRLAADAAEQRAVDGSRGVTSFRGEAADMETSMDLEFSSPASSASRSNAGSRSSGVSKSRSSSSSESSAWSASTQDADDEYVLGGSSPPLTRPRSSSHPIVIDDDSDDDSESGVESERVTVPENTLDSSVDNSRSAGSEASAVPRSNVAGHSPAREALASGALAPSDGSSAVSTSREVSVLPEVASPPVAATRESESSASTALVVRDSSIPAPPSAKTGAVQKSAAKTQAKAKKSSQKKKRARSTRAPSESSVPGVAPSESSAAARSSTSRPQSRRRQANCPQVDASMPSLPGLDSSSLRPVPIPGPITVTSLKFAFPSK</sequence>
<feature type="compositionally biased region" description="Low complexity" evidence="1">
    <location>
        <begin position="163"/>
        <end position="177"/>
    </location>
</feature>
<protein>
    <submittedName>
        <fullName evidence="2">Unnamed protein product</fullName>
    </submittedName>
</protein>
<feature type="compositionally biased region" description="Polar residues" evidence="1">
    <location>
        <begin position="199"/>
        <end position="215"/>
    </location>
</feature>
<feature type="compositionally biased region" description="Acidic residues" evidence="1">
    <location>
        <begin position="179"/>
        <end position="191"/>
    </location>
</feature>
<evidence type="ECO:0000313" key="3">
    <source>
        <dbReference type="Proteomes" id="UP001165083"/>
    </source>
</evidence>
<organism evidence="2 3">
    <name type="scientific">Phytophthora lilii</name>
    <dbReference type="NCBI Taxonomy" id="2077276"/>
    <lineage>
        <taxon>Eukaryota</taxon>
        <taxon>Sar</taxon>
        <taxon>Stramenopiles</taxon>
        <taxon>Oomycota</taxon>
        <taxon>Peronosporomycetes</taxon>
        <taxon>Peronosporales</taxon>
        <taxon>Peronosporaceae</taxon>
        <taxon>Phytophthora</taxon>
    </lineage>
</organism>
<proteinExistence type="predicted"/>
<feature type="region of interest" description="Disordered" evidence="1">
    <location>
        <begin position="18"/>
        <end position="382"/>
    </location>
</feature>
<dbReference type="Proteomes" id="UP001165083">
    <property type="component" value="Unassembled WGS sequence"/>
</dbReference>
<evidence type="ECO:0000313" key="2">
    <source>
        <dbReference type="EMBL" id="GMF35717.1"/>
    </source>
</evidence>
<evidence type="ECO:0000256" key="1">
    <source>
        <dbReference type="SAM" id="MobiDB-lite"/>
    </source>
</evidence>
<dbReference type="EMBL" id="BSXW01001311">
    <property type="protein sequence ID" value="GMF35717.1"/>
    <property type="molecule type" value="Genomic_DNA"/>
</dbReference>